<proteinExistence type="predicted"/>
<reference evidence="2 3" key="1">
    <citation type="submission" date="2019-09" db="EMBL/GenBank/DDBJ databases">
        <title>Mumia zhuanghuii sp. nov. isolated from the intestinal contents of plateau pika (Ochotona curzoniae) in the Qinghai-Tibet plateau of China.</title>
        <authorList>
            <person name="Tian Z."/>
        </authorList>
    </citation>
    <scope>NUCLEOTIDE SEQUENCE [LARGE SCALE GENOMIC DNA]</scope>
    <source>
        <strain evidence="3">350</strain>
    </source>
</reference>
<evidence type="ECO:0000256" key="1">
    <source>
        <dbReference type="ARBA" id="ARBA00023063"/>
    </source>
</evidence>
<dbReference type="GO" id="GO:0051131">
    <property type="term" value="P:chaperone-mediated protein complex assembly"/>
    <property type="evidence" value="ECO:0007669"/>
    <property type="project" value="InterPro"/>
</dbReference>
<dbReference type="Gene3D" id="1.10.3480.10">
    <property type="entry name" value="TorD-like"/>
    <property type="match status" value="1"/>
</dbReference>
<evidence type="ECO:0000313" key="3">
    <source>
        <dbReference type="Proteomes" id="UP000307768"/>
    </source>
</evidence>
<accession>A0A5Q6S2U2</accession>
<dbReference type="PANTHER" id="PTHR43680:SF2">
    <property type="entry name" value="NITRATE REDUCTASE MOLYBDENUM COFACTOR ASSEMBLY CHAPERONE NARJ"/>
    <property type="match status" value="1"/>
</dbReference>
<dbReference type="PANTHER" id="PTHR43680">
    <property type="entry name" value="NITRATE REDUCTASE MOLYBDENUM COFACTOR ASSEMBLY CHAPERONE"/>
    <property type="match status" value="1"/>
</dbReference>
<organism evidence="2 3">
    <name type="scientific">Mumia zhuanghuii</name>
    <dbReference type="NCBI Taxonomy" id="2585211"/>
    <lineage>
        <taxon>Bacteria</taxon>
        <taxon>Bacillati</taxon>
        <taxon>Actinomycetota</taxon>
        <taxon>Actinomycetes</taxon>
        <taxon>Propionibacteriales</taxon>
        <taxon>Nocardioidaceae</taxon>
        <taxon>Mumia</taxon>
    </lineage>
</organism>
<dbReference type="EMBL" id="VDFQ02000001">
    <property type="protein sequence ID" value="KAA1424656.1"/>
    <property type="molecule type" value="Genomic_DNA"/>
</dbReference>
<dbReference type="InterPro" id="IPR003765">
    <property type="entry name" value="NO3_reductase_chaperone_NarJ"/>
</dbReference>
<evidence type="ECO:0000313" key="2">
    <source>
        <dbReference type="EMBL" id="KAA1424656.1"/>
    </source>
</evidence>
<dbReference type="NCBIfam" id="TIGR00684">
    <property type="entry name" value="narJ"/>
    <property type="match status" value="1"/>
</dbReference>
<keyword evidence="1" id="KW-0534">Nitrate assimilation</keyword>
<sequence>MTKDARVVHRAAAILLAYPTPATYERLPLVRTALEEVSTRGLARPKKLARPPLVERAKRVETDAAGHLLAFLDVAERTPVDALARRYVEVFDLDRKHPLYLSYFTDGDTRRRGAVLAEFKQAYRDSGLVVDTRGELPDYLPMVLELAAHDPGRGVALLEQYRPSVELLRLALEKLPADDEVTGTGTPWVHVLRGVCAAYDGPGPRDQAAAMAMAGPPPTETVGLDAYDPRLLPMHETAGGSQ</sequence>
<dbReference type="SUPFAM" id="SSF89155">
    <property type="entry name" value="TorD-like"/>
    <property type="match status" value="1"/>
</dbReference>
<dbReference type="GO" id="GO:0051082">
    <property type="term" value="F:unfolded protein binding"/>
    <property type="evidence" value="ECO:0007669"/>
    <property type="project" value="InterPro"/>
</dbReference>
<dbReference type="AlphaFoldDB" id="A0A5Q6S2U2"/>
<dbReference type="GO" id="GO:0016530">
    <property type="term" value="F:metallochaperone activity"/>
    <property type="evidence" value="ECO:0007669"/>
    <property type="project" value="TreeGrafter"/>
</dbReference>
<comment type="caution">
    <text evidence="2">The sequence shown here is derived from an EMBL/GenBank/DDBJ whole genome shotgun (WGS) entry which is preliminary data.</text>
</comment>
<name>A0A5Q6S2U2_9ACTN</name>
<dbReference type="Proteomes" id="UP000307768">
    <property type="component" value="Unassembled WGS sequence"/>
</dbReference>
<protein>
    <submittedName>
        <fullName evidence="2">Nitrate reductase molybdenum cofactor assembly chaperone</fullName>
    </submittedName>
</protein>
<dbReference type="RefSeq" id="WP_149767659.1">
    <property type="nucleotide sequence ID" value="NZ_VDFQ02000001.1"/>
</dbReference>
<dbReference type="OrthoDB" id="4307003at2"/>
<dbReference type="Pfam" id="PF02613">
    <property type="entry name" value="Nitrate_red_del"/>
    <property type="match status" value="1"/>
</dbReference>
<dbReference type="InterPro" id="IPR036411">
    <property type="entry name" value="TorD-like_sf"/>
</dbReference>
<dbReference type="GO" id="GO:0042128">
    <property type="term" value="P:nitrate assimilation"/>
    <property type="evidence" value="ECO:0007669"/>
    <property type="project" value="UniProtKB-KW"/>
</dbReference>
<gene>
    <name evidence="2" type="primary">narJ</name>
    <name evidence="2" type="ORF">FE697_001655</name>
</gene>
<dbReference type="InterPro" id="IPR020945">
    <property type="entry name" value="DMSO/NO3_reduct_chaperone"/>
</dbReference>